<gene>
    <name evidence="14" type="ORF">CRM22_003374</name>
</gene>
<keyword evidence="6 11" id="KW-0274">FAD</keyword>
<dbReference type="InterPro" id="IPR036188">
    <property type="entry name" value="FAD/NAD-bd_sf"/>
</dbReference>
<dbReference type="STRING" id="147828.A0A4S2M1I5"/>
<organism evidence="14 15">
    <name type="scientific">Opisthorchis felineus</name>
    <dbReference type="NCBI Taxonomy" id="147828"/>
    <lineage>
        <taxon>Eukaryota</taxon>
        <taxon>Metazoa</taxon>
        <taxon>Spiralia</taxon>
        <taxon>Lophotrochozoa</taxon>
        <taxon>Platyhelminthes</taxon>
        <taxon>Trematoda</taxon>
        <taxon>Digenea</taxon>
        <taxon>Opisthorchiida</taxon>
        <taxon>Opisthorchiata</taxon>
        <taxon>Opisthorchiidae</taxon>
        <taxon>Opisthorchis</taxon>
    </lineage>
</organism>
<evidence type="ECO:0000256" key="6">
    <source>
        <dbReference type="ARBA" id="ARBA00022827"/>
    </source>
</evidence>
<feature type="domain" description="Amine oxidase" evidence="13">
    <location>
        <begin position="29"/>
        <end position="516"/>
    </location>
</feature>
<protein>
    <recommendedName>
        <fullName evidence="4 11">Protoporphyrinogen oxidase</fullName>
        <ecNumber evidence="4 11">1.3.3.4</ecNumber>
    </recommendedName>
</protein>
<comment type="subcellular location">
    <subcellularLocation>
        <location evidence="11">Mitochondrion inner membrane</location>
    </subcellularLocation>
</comment>
<dbReference type="PANTHER" id="PTHR42923">
    <property type="entry name" value="PROTOPORPHYRINOGEN OXIDASE"/>
    <property type="match status" value="1"/>
</dbReference>
<dbReference type="EC" id="1.3.3.4" evidence="4 11"/>
<dbReference type="InterPro" id="IPR002937">
    <property type="entry name" value="Amino_oxidase"/>
</dbReference>
<reference evidence="14 15" key="1">
    <citation type="journal article" date="2019" name="BMC Genomics">
        <title>New insights from Opisthorchis felineus genome: update on genomics of the epidemiologically important liver flukes.</title>
        <authorList>
            <person name="Ershov N.I."/>
            <person name="Mordvinov V.A."/>
            <person name="Prokhortchouk E.B."/>
            <person name="Pakharukova M.Y."/>
            <person name="Gunbin K.V."/>
            <person name="Ustyantsev K."/>
            <person name="Genaev M.A."/>
            <person name="Blinov A.G."/>
            <person name="Mazur A."/>
            <person name="Boulygina E."/>
            <person name="Tsygankova S."/>
            <person name="Khrameeva E."/>
            <person name="Chekanov N."/>
            <person name="Fan G."/>
            <person name="Xiao A."/>
            <person name="Zhang H."/>
            <person name="Xu X."/>
            <person name="Yang H."/>
            <person name="Solovyev V."/>
            <person name="Lee S.M."/>
            <person name="Liu X."/>
            <person name="Afonnikov D.A."/>
            <person name="Skryabin K.G."/>
        </authorList>
    </citation>
    <scope>NUCLEOTIDE SEQUENCE [LARGE SCALE GENOMIC DNA]</scope>
    <source>
        <strain evidence="14">AK-0245</strain>
        <tissue evidence="14">Whole organism</tissue>
    </source>
</reference>
<dbReference type="UniPathway" id="UPA00251">
    <property type="reaction ID" value="UER00324"/>
</dbReference>
<comment type="pathway">
    <text evidence="2 11">Porphyrin-containing compound metabolism; protoporphyrin-IX biosynthesis; protoporphyrin-IX from protoporphyrinogen-IX: step 1/1.</text>
</comment>
<dbReference type="SUPFAM" id="SSF54373">
    <property type="entry name" value="FAD-linked reductases, C-terminal domain"/>
    <property type="match status" value="1"/>
</dbReference>
<comment type="similarity">
    <text evidence="3 11">Belongs to the protoporphyrinogen/coproporphyrinogen oxidase family. Protoporphyrinogen oxidase subfamily.</text>
</comment>
<evidence type="ECO:0000256" key="2">
    <source>
        <dbReference type="ARBA" id="ARBA00005073"/>
    </source>
</evidence>
<name>A0A4S2M1I5_OPIFE</name>
<evidence type="ECO:0000256" key="10">
    <source>
        <dbReference type="ARBA" id="ARBA00047554"/>
    </source>
</evidence>
<sequence length="523" mass="57489">MRNSAEAFPQKCWMMANRLPHYCVVGGGIAGLSTAYFISMVRPPGSCRLTVLESGNKFGGWIHSMKNPRTGAVYELGPHSARAVGPTSRLLLRLALSLDLHNSLLWMRSNEDAVRRFIYVGGNLAEISPFRLHKEKPFTRTHIGMFARRLFASRPPRKSDWSVDEFLRTRFDDELADYLGSAMMRGIYAGDSRELSARACLPKLVETEENGPNLLLGMLLSAIRSSKSPSSSVAIPSQIDSKLPEIGSILPSKTFAWSLHNGMQTITDRLAQKIRDLGPHVTLQANACVRGISHSGGKFSVQWGDEQNLHANLQDIDALFLCCPSYQSAELLEELASPVVISRLRKDKLPWANVAATVVELERKSAQPPVRGFGHLVPRTEDPHILGIVYDSVAFPDLDSPDGSSVRYTVMLTPPSDWLSCGQCIDEKIEKKALDALKEHLKFQNLEVLGSKSTLLRDCIPQYPLGHIDNIRAVREELSSSLCQRSSNSGGIHLVGSSYDGVGLGDVVSSALKAVCCELNLSI</sequence>
<evidence type="ECO:0000313" key="14">
    <source>
        <dbReference type="EMBL" id="TGZ70100.1"/>
    </source>
</evidence>
<dbReference type="OrthoDB" id="419752at2759"/>
<dbReference type="Proteomes" id="UP000308267">
    <property type="component" value="Unassembled WGS sequence"/>
</dbReference>
<evidence type="ECO:0000256" key="9">
    <source>
        <dbReference type="ARBA" id="ARBA00023244"/>
    </source>
</evidence>
<keyword evidence="5 11" id="KW-0285">Flavoprotein</keyword>
<dbReference type="GO" id="GO:0006782">
    <property type="term" value="P:protoporphyrinogen IX biosynthetic process"/>
    <property type="evidence" value="ECO:0007669"/>
    <property type="project" value="UniProtKB-UniRule"/>
</dbReference>
<accession>A0A4S2M1I5</accession>
<keyword evidence="9 11" id="KW-0627">Porphyrin biosynthesis</keyword>
<proteinExistence type="inferred from homology"/>
<dbReference type="AlphaFoldDB" id="A0A4S2M1I5"/>
<evidence type="ECO:0000256" key="5">
    <source>
        <dbReference type="ARBA" id="ARBA00022630"/>
    </source>
</evidence>
<evidence type="ECO:0000313" key="15">
    <source>
        <dbReference type="Proteomes" id="UP000308267"/>
    </source>
</evidence>
<evidence type="ECO:0000256" key="1">
    <source>
        <dbReference type="ARBA" id="ARBA00002600"/>
    </source>
</evidence>
<comment type="caution">
    <text evidence="14">The sequence shown here is derived from an EMBL/GenBank/DDBJ whole genome shotgun (WGS) entry which is preliminary data.</text>
</comment>
<dbReference type="InterPro" id="IPR050464">
    <property type="entry name" value="Zeta_carotene_desat/Oxidored"/>
</dbReference>
<evidence type="ECO:0000256" key="7">
    <source>
        <dbReference type="ARBA" id="ARBA00023002"/>
    </source>
</evidence>
<dbReference type="Gene3D" id="3.50.50.60">
    <property type="entry name" value="FAD/NAD(P)-binding domain"/>
    <property type="match status" value="1"/>
</dbReference>
<dbReference type="SUPFAM" id="SSF51905">
    <property type="entry name" value="FAD/NAD(P)-binding domain"/>
    <property type="match status" value="1"/>
</dbReference>
<evidence type="ECO:0000256" key="12">
    <source>
        <dbReference type="SAM" id="Phobius"/>
    </source>
</evidence>
<dbReference type="Pfam" id="PF01593">
    <property type="entry name" value="Amino_oxidase"/>
    <property type="match status" value="1"/>
</dbReference>
<dbReference type="GO" id="GO:0005743">
    <property type="term" value="C:mitochondrial inner membrane"/>
    <property type="evidence" value="ECO:0007669"/>
    <property type="project" value="UniProtKB-SubCell"/>
</dbReference>
<evidence type="ECO:0000256" key="11">
    <source>
        <dbReference type="RuleBase" id="RU367069"/>
    </source>
</evidence>
<keyword evidence="15" id="KW-1185">Reference proteome</keyword>
<dbReference type="GO" id="GO:0004729">
    <property type="term" value="F:oxygen-dependent protoporphyrinogen oxidase activity"/>
    <property type="evidence" value="ECO:0007669"/>
    <property type="project" value="UniProtKB-UniRule"/>
</dbReference>
<comment type="function">
    <text evidence="1 11">Catalyzes the 6-electron oxidation of protoporphyrinogen-IX to form protoporphyrin-IX.</text>
</comment>
<comment type="cofactor">
    <cofactor evidence="11">
        <name>FAD</name>
        <dbReference type="ChEBI" id="CHEBI:57692"/>
    </cofactor>
    <text evidence="11">Binds 1 FAD per subunit.</text>
</comment>
<dbReference type="InterPro" id="IPR004572">
    <property type="entry name" value="Protoporphyrinogen_oxidase"/>
</dbReference>
<keyword evidence="12" id="KW-0812">Transmembrane</keyword>
<feature type="transmembrane region" description="Helical" evidence="12">
    <location>
        <begin position="21"/>
        <end position="41"/>
    </location>
</feature>
<evidence type="ECO:0000256" key="4">
    <source>
        <dbReference type="ARBA" id="ARBA00012867"/>
    </source>
</evidence>
<keyword evidence="12" id="KW-1133">Transmembrane helix</keyword>
<dbReference type="EMBL" id="SJOL01005610">
    <property type="protein sequence ID" value="TGZ70100.1"/>
    <property type="molecule type" value="Genomic_DNA"/>
</dbReference>
<comment type="catalytic activity">
    <reaction evidence="10 11">
        <text>protoporphyrinogen IX + 3 O2 = protoporphyrin IX + 3 H2O2</text>
        <dbReference type="Rhea" id="RHEA:25576"/>
        <dbReference type="ChEBI" id="CHEBI:15379"/>
        <dbReference type="ChEBI" id="CHEBI:16240"/>
        <dbReference type="ChEBI" id="CHEBI:57306"/>
        <dbReference type="ChEBI" id="CHEBI:57307"/>
        <dbReference type="EC" id="1.3.3.4"/>
    </reaction>
</comment>
<evidence type="ECO:0000259" key="13">
    <source>
        <dbReference type="Pfam" id="PF01593"/>
    </source>
</evidence>
<keyword evidence="8 11" id="KW-0350">Heme biosynthesis</keyword>
<keyword evidence="12" id="KW-0472">Membrane</keyword>
<evidence type="ECO:0000256" key="8">
    <source>
        <dbReference type="ARBA" id="ARBA00023133"/>
    </source>
</evidence>
<dbReference type="NCBIfam" id="TIGR00562">
    <property type="entry name" value="proto_IX_ox"/>
    <property type="match status" value="1"/>
</dbReference>
<keyword evidence="7 11" id="KW-0560">Oxidoreductase</keyword>
<evidence type="ECO:0000256" key="3">
    <source>
        <dbReference type="ARBA" id="ARBA00010551"/>
    </source>
</evidence>
<dbReference type="PANTHER" id="PTHR42923:SF3">
    <property type="entry name" value="PROTOPORPHYRINOGEN OXIDASE"/>
    <property type="match status" value="1"/>
</dbReference>